<protein>
    <submittedName>
        <fullName evidence="1">Reverse transcriptase domain-containing protein</fullName>
    </submittedName>
</protein>
<proteinExistence type="predicted"/>
<reference evidence="1" key="1">
    <citation type="journal article" date="2019" name="Sci. Rep.">
        <title>Draft genome of Tanacetum cinerariifolium, the natural source of mosquito coil.</title>
        <authorList>
            <person name="Yamashiro T."/>
            <person name="Shiraishi A."/>
            <person name="Satake H."/>
            <person name="Nakayama K."/>
        </authorList>
    </citation>
    <scope>NUCLEOTIDE SEQUENCE</scope>
</reference>
<accession>A0A6L2L6X2</accession>
<comment type="caution">
    <text evidence="1">The sequence shown here is derived from an EMBL/GenBank/DDBJ whole genome shotgun (WGS) entry which is preliminary data.</text>
</comment>
<evidence type="ECO:0000313" key="1">
    <source>
        <dbReference type="EMBL" id="GEU55944.1"/>
    </source>
</evidence>
<dbReference type="GO" id="GO:0003964">
    <property type="term" value="F:RNA-directed DNA polymerase activity"/>
    <property type="evidence" value="ECO:0007669"/>
    <property type="project" value="UniProtKB-KW"/>
</dbReference>
<keyword evidence="1" id="KW-0695">RNA-directed DNA polymerase</keyword>
<organism evidence="1">
    <name type="scientific">Tanacetum cinerariifolium</name>
    <name type="common">Dalmatian daisy</name>
    <name type="synonym">Chrysanthemum cinerariifolium</name>
    <dbReference type="NCBI Taxonomy" id="118510"/>
    <lineage>
        <taxon>Eukaryota</taxon>
        <taxon>Viridiplantae</taxon>
        <taxon>Streptophyta</taxon>
        <taxon>Embryophyta</taxon>
        <taxon>Tracheophyta</taxon>
        <taxon>Spermatophyta</taxon>
        <taxon>Magnoliopsida</taxon>
        <taxon>eudicotyledons</taxon>
        <taxon>Gunneridae</taxon>
        <taxon>Pentapetalae</taxon>
        <taxon>asterids</taxon>
        <taxon>campanulids</taxon>
        <taxon>Asterales</taxon>
        <taxon>Asteraceae</taxon>
        <taxon>Asteroideae</taxon>
        <taxon>Anthemideae</taxon>
        <taxon>Anthemidinae</taxon>
        <taxon>Tanacetum</taxon>
    </lineage>
</organism>
<name>A0A6L2L6X2_TANCI</name>
<gene>
    <name evidence="1" type="ORF">Tci_027922</name>
</gene>
<dbReference type="AlphaFoldDB" id="A0A6L2L6X2"/>
<keyword evidence="1" id="KW-0548">Nucleotidyltransferase</keyword>
<dbReference type="Gene3D" id="3.30.70.270">
    <property type="match status" value="1"/>
</dbReference>
<keyword evidence="1" id="KW-0808">Transferase</keyword>
<dbReference type="InterPro" id="IPR043502">
    <property type="entry name" value="DNA/RNA_pol_sf"/>
</dbReference>
<dbReference type="PANTHER" id="PTHR48475:SF2">
    <property type="entry name" value="RIBONUCLEASE H"/>
    <property type="match status" value="1"/>
</dbReference>
<dbReference type="InterPro" id="IPR043128">
    <property type="entry name" value="Rev_trsase/Diguanyl_cyclase"/>
</dbReference>
<dbReference type="Gene3D" id="3.10.10.10">
    <property type="entry name" value="HIV Type 1 Reverse Transcriptase, subunit A, domain 1"/>
    <property type="match status" value="1"/>
</dbReference>
<dbReference type="SUPFAM" id="SSF56672">
    <property type="entry name" value="DNA/RNA polymerases"/>
    <property type="match status" value="1"/>
</dbReference>
<dbReference type="PANTHER" id="PTHR48475">
    <property type="entry name" value="RIBONUCLEASE H"/>
    <property type="match status" value="1"/>
</dbReference>
<dbReference type="EMBL" id="BKCJ010003578">
    <property type="protein sequence ID" value="GEU55944.1"/>
    <property type="molecule type" value="Genomic_DNA"/>
</dbReference>
<sequence>MAKEDEMRTTFITSQGIFCYSKMPFRLKNAGATYQHLVDKAFQKQIGKNLEGNKHEAKSQEMHIRDRRRHVPGIHGKHQRDKVCPDKVEAVLSLHSPKCLKDEQRLNGKLASLNIFLSKSAEFFKTLKKCMKKSDFQWTAKAPRISVKGQILADFIVKQLKDDSLAASMEIKEIPYVLWAHRTMIKSSNKDTPFSLTYETEAVIPAEIGMPTLQTTEIDMVQNDKDQKLNLDLLEEKREQAAIHEARSKAKMEKFCNFKVCNTSFKPIYLVYRSNDANYAEDEGKLGPKWEGPYEVMEALGKGAYKLRDRNGKLLPQTWNVCNLKKCYGHEM</sequence>